<dbReference type="Pfam" id="PF25601">
    <property type="entry name" value="AAA_lid_14"/>
    <property type="match status" value="1"/>
</dbReference>
<gene>
    <name evidence="9" type="ORF">MNBD_NITROSPINAE03-1658</name>
</gene>
<dbReference type="PROSITE" id="PS00688">
    <property type="entry name" value="SIGMA54_INTERACT_3"/>
    <property type="match status" value="1"/>
</dbReference>
<keyword evidence="5" id="KW-0010">Activator</keyword>
<dbReference type="GO" id="GO:0006355">
    <property type="term" value="P:regulation of DNA-templated transcription"/>
    <property type="evidence" value="ECO:0007669"/>
    <property type="project" value="InterPro"/>
</dbReference>
<keyword evidence="1" id="KW-0547">Nucleotide-binding</keyword>
<sequence>MADRENILVVDDDLNTLKMVEQFLLIKKYNVTTCLTFRDALRELGKSSFSAAVIDYFMPDTTGLKMMKAFHKIDPELTVMVLTASRDIKIAVETIKQGAFHYLVKPVDPDELYVNLDKAFTNRRLVLENKRLKLDLQNRYKFDDIVGESGRMMEVFDLTMRAAKVRSTVLVIGETGSGKELIARAIHFNSDRAGGPFIGVNCSALPESLLEAELFGIEKNVATGVDARIGKFEAANNGTLFLDEIGDMSPATQSKVLRAMQEREIERVGSHVSRKVDIRIIAATNRDLIKAIEEKEFRQDLFYRLNVLMISLPPLRDRSGDIPNLIDHFLAKYCGENKMNLKGIDQEAVSKLMQYHWPGNVRELENVIERAYVMCDGDSVGVRHLPPYILNSQGAAPLAPVFSGPATEAGGALEDMVNDYERGLILAALEKNDWKQNRAAGEM</sequence>
<evidence type="ECO:0000259" key="8">
    <source>
        <dbReference type="PROSITE" id="PS50110"/>
    </source>
</evidence>
<dbReference type="PROSITE" id="PS00676">
    <property type="entry name" value="SIGMA54_INTERACT_2"/>
    <property type="match status" value="1"/>
</dbReference>
<dbReference type="InterPro" id="IPR027417">
    <property type="entry name" value="P-loop_NTPase"/>
</dbReference>
<dbReference type="Gene3D" id="3.40.50.300">
    <property type="entry name" value="P-loop containing nucleotide triphosphate hydrolases"/>
    <property type="match status" value="1"/>
</dbReference>
<dbReference type="InterPro" id="IPR025943">
    <property type="entry name" value="Sigma_54_int_dom_ATP-bd_2"/>
</dbReference>
<evidence type="ECO:0000256" key="6">
    <source>
        <dbReference type="ARBA" id="ARBA00023163"/>
    </source>
</evidence>
<organism evidence="9">
    <name type="scientific">hydrothermal vent metagenome</name>
    <dbReference type="NCBI Taxonomy" id="652676"/>
    <lineage>
        <taxon>unclassified sequences</taxon>
        <taxon>metagenomes</taxon>
        <taxon>ecological metagenomes</taxon>
    </lineage>
</organism>
<dbReference type="InterPro" id="IPR058031">
    <property type="entry name" value="AAA_lid_NorR"/>
</dbReference>
<dbReference type="Gene3D" id="3.40.50.2300">
    <property type="match status" value="1"/>
</dbReference>
<dbReference type="FunFam" id="3.40.50.300:FF:000006">
    <property type="entry name" value="DNA-binding transcriptional regulator NtrC"/>
    <property type="match status" value="1"/>
</dbReference>
<dbReference type="InterPro" id="IPR025662">
    <property type="entry name" value="Sigma_54_int_dom_ATP-bd_1"/>
</dbReference>
<dbReference type="PROSITE" id="PS50045">
    <property type="entry name" value="SIGMA54_INTERACT_4"/>
    <property type="match status" value="1"/>
</dbReference>
<keyword evidence="3" id="KW-0805">Transcription regulation</keyword>
<dbReference type="Pfam" id="PF00158">
    <property type="entry name" value="Sigma54_activat"/>
    <property type="match status" value="1"/>
</dbReference>
<dbReference type="InterPro" id="IPR002078">
    <property type="entry name" value="Sigma_54_int"/>
</dbReference>
<reference evidence="9" key="1">
    <citation type="submission" date="2018-06" db="EMBL/GenBank/DDBJ databases">
        <authorList>
            <person name="Zhirakovskaya E."/>
        </authorList>
    </citation>
    <scope>NUCLEOTIDE SEQUENCE</scope>
</reference>
<protein>
    <submittedName>
        <fullName evidence="9">Response regulator of zinc sigma-54-dependent two-component system</fullName>
    </submittedName>
</protein>
<feature type="non-terminal residue" evidence="9">
    <location>
        <position position="443"/>
    </location>
</feature>
<dbReference type="PANTHER" id="PTHR32071:SF57">
    <property type="entry name" value="C4-DICARBOXYLATE TRANSPORT TRANSCRIPTIONAL REGULATORY PROTEIN DCTD"/>
    <property type="match status" value="1"/>
</dbReference>
<dbReference type="PANTHER" id="PTHR32071">
    <property type="entry name" value="TRANSCRIPTIONAL REGULATORY PROTEIN"/>
    <property type="match status" value="1"/>
</dbReference>
<feature type="domain" description="Sigma-54 factor interaction" evidence="7">
    <location>
        <begin position="145"/>
        <end position="373"/>
    </location>
</feature>
<dbReference type="InterPro" id="IPR025944">
    <property type="entry name" value="Sigma_54_int_dom_CS"/>
</dbReference>
<evidence type="ECO:0000256" key="1">
    <source>
        <dbReference type="ARBA" id="ARBA00022741"/>
    </source>
</evidence>
<dbReference type="PROSITE" id="PS50110">
    <property type="entry name" value="RESPONSE_REGULATORY"/>
    <property type="match status" value="1"/>
</dbReference>
<evidence type="ECO:0000313" key="9">
    <source>
        <dbReference type="EMBL" id="VAX25048.1"/>
    </source>
</evidence>
<evidence type="ECO:0000259" key="7">
    <source>
        <dbReference type="PROSITE" id="PS50045"/>
    </source>
</evidence>
<keyword evidence="4" id="KW-0238">DNA-binding</keyword>
<keyword evidence="2" id="KW-0067">ATP-binding</keyword>
<dbReference type="FunFam" id="1.10.8.60:FF:000014">
    <property type="entry name" value="DNA-binding transcriptional regulator NtrC"/>
    <property type="match status" value="1"/>
</dbReference>
<dbReference type="InterPro" id="IPR001789">
    <property type="entry name" value="Sig_transdc_resp-reg_receiver"/>
</dbReference>
<dbReference type="EMBL" id="UOGB01000317">
    <property type="protein sequence ID" value="VAX25048.1"/>
    <property type="molecule type" value="Genomic_DNA"/>
</dbReference>
<dbReference type="InterPro" id="IPR011006">
    <property type="entry name" value="CheY-like_superfamily"/>
</dbReference>
<dbReference type="Pfam" id="PF00072">
    <property type="entry name" value="Response_reg"/>
    <property type="match status" value="1"/>
</dbReference>
<dbReference type="SMART" id="SM00448">
    <property type="entry name" value="REC"/>
    <property type="match status" value="1"/>
</dbReference>
<dbReference type="SUPFAM" id="SSF52172">
    <property type="entry name" value="CheY-like"/>
    <property type="match status" value="1"/>
</dbReference>
<dbReference type="SMART" id="SM00382">
    <property type="entry name" value="AAA"/>
    <property type="match status" value="1"/>
</dbReference>
<dbReference type="Gene3D" id="1.10.8.60">
    <property type="match status" value="1"/>
</dbReference>
<proteinExistence type="predicted"/>
<dbReference type="GO" id="GO:0005524">
    <property type="term" value="F:ATP binding"/>
    <property type="evidence" value="ECO:0007669"/>
    <property type="project" value="UniProtKB-KW"/>
</dbReference>
<evidence type="ECO:0000256" key="2">
    <source>
        <dbReference type="ARBA" id="ARBA00022840"/>
    </source>
</evidence>
<dbReference type="InterPro" id="IPR003593">
    <property type="entry name" value="AAA+_ATPase"/>
</dbReference>
<evidence type="ECO:0000256" key="3">
    <source>
        <dbReference type="ARBA" id="ARBA00023015"/>
    </source>
</evidence>
<feature type="domain" description="Response regulatory" evidence="8">
    <location>
        <begin position="6"/>
        <end position="120"/>
    </location>
</feature>
<dbReference type="AlphaFoldDB" id="A0A3B1CM51"/>
<dbReference type="SUPFAM" id="SSF52540">
    <property type="entry name" value="P-loop containing nucleoside triphosphate hydrolases"/>
    <property type="match status" value="1"/>
</dbReference>
<dbReference type="GO" id="GO:0003677">
    <property type="term" value="F:DNA binding"/>
    <property type="evidence" value="ECO:0007669"/>
    <property type="project" value="UniProtKB-KW"/>
</dbReference>
<dbReference type="GO" id="GO:0000160">
    <property type="term" value="P:phosphorelay signal transduction system"/>
    <property type="evidence" value="ECO:0007669"/>
    <property type="project" value="InterPro"/>
</dbReference>
<dbReference type="CDD" id="cd00009">
    <property type="entry name" value="AAA"/>
    <property type="match status" value="1"/>
</dbReference>
<accession>A0A3B1CM51</accession>
<name>A0A3B1CM51_9ZZZZ</name>
<keyword evidence="6" id="KW-0804">Transcription</keyword>
<evidence type="ECO:0000256" key="4">
    <source>
        <dbReference type="ARBA" id="ARBA00023125"/>
    </source>
</evidence>
<dbReference type="PROSITE" id="PS00675">
    <property type="entry name" value="SIGMA54_INTERACT_1"/>
    <property type="match status" value="1"/>
</dbReference>
<evidence type="ECO:0000256" key="5">
    <source>
        <dbReference type="ARBA" id="ARBA00023159"/>
    </source>
</evidence>